<dbReference type="SUPFAM" id="SSF53756">
    <property type="entry name" value="UDP-Glycosyltransferase/glycogen phosphorylase"/>
    <property type="match status" value="1"/>
</dbReference>
<organism evidence="5 6">
    <name type="scientific">Elaeis guineensis var. tenera</name>
    <name type="common">Oil palm</name>
    <dbReference type="NCBI Taxonomy" id="51953"/>
    <lineage>
        <taxon>Eukaryota</taxon>
        <taxon>Viridiplantae</taxon>
        <taxon>Streptophyta</taxon>
        <taxon>Embryophyta</taxon>
        <taxon>Tracheophyta</taxon>
        <taxon>Spermatophyta</taxon>
        <taxon>Magnoliopsida</taxon>
        <taxon>Liliopsida</taxon>
        <taxon>Arecaceae</taxon>
        <taxon>Arecoideae</taxon>
        <taxon>Cocoseae</taxon>
        <taxon>Elaeidinae</taxon>
        <taxon>Elaeis</taxon>
    </lineage>
</organism>
<evidence type="ECO:0000313" key="5">
    <source>
        <dbReference type="Proteomes" id="UP000504607"/>
    </source>
</evidence>
<evidence type="ECO:0000256" key="3">
    <source>
        <dbReference type="RuleBase" id="RU003718"/>
    </source>
</evidence>
<keyword evidence="2 3" id="KW-0808">Transferase</keyword>
<name>A0A6I9R2N0_ELAGV</name>
<dbReference type="RefSeq" id="XP_010916874.1">
    <property type="nucleotide sequence ID" value="XM_010918572.3"/>
</dbReference>
<accession>A0A6I9R2N0</accession>
<dbReference type="GO" id="GO:0035251">
    <property type="term" value="F:UDP-glucosyltransferase activity"/>
    <property type="evidence" value="ECO:0007669"/>
    <property type="project" value="InterPro"/>
</dbReference>
<comment type="similarity">
    <text evidence="1 3">Belongs to the UDP-glycosyltransferase family.</text>
</comment>
<evidence type="ECO:0000256" key="1">
    <source>
        <dbReference type="ARBA" id="ARBA00009995"/>
    </source>
</evidence>
<dbReference type="PANTHER" id="PTHR48048:SF89">
    <property type="entry name" value="GLYCOSYLTRANSFERASE"/>
    <property type="match status" value="1"/>
</dbReference>
<dbReference type="PROSITE" id="PS00375">
    <property type="entry name" value="UDPGT"/>
    <property type="match status" value="1"/>
</dbReference>
<gene>
    <name evidence="6" type="primary">LOC105041610</name>
</gene>
<reference evidence="6" key="1">
    <citation type="submission" date="2025-08" db="UniProtKB">
        <authorList>
            <consortium name="RefSeq"/>
        </authorList>
    </citation>
    <scope>IDENTIFICATION</scope>
</reference>
<dbReference type="PANTHER" id="PTHR48048">
    <property type="entry name" value="GLYCOSYLTRANSFERASE"/>
    <property type="match status" value="1"/>
</dbReference>
<dbReference type="FunFam" id="3.40.50.2000:FF:000020">
    <property type="entry name" value="Glycosyltransferase"/>
    <property type="match status" value="1"/>
</dbReference>
<dbReference type="AlphaFoldDB" id="A0A6I9R2N0"/>
<dbReference type="InParanoid" id="A0A6I9R2N0"/>
<dbReference type="Pfam" id="PF00201">
    <property type="entry name" value="UDPGT"/>
    <property type="match status" value="1"/>
</dbReference>
<keyword evidence="3" id="KW-0328">Glycosyltransferase</keyword>
<dbReference type="Proteomes" id="UP000504607">
    <property type="component" value="Chromosome 1"/>
</dbReference>
<evidence type="ECO:0000256" key="4">
    <source>
        <dbReference type="RuleBase" id="RU362057"/>
    </source>
</evidence>
<evidence type="ECO:0000256" key="2">
    <source>
        <dbReference type="ARBA" id="ARBA00022679"/>
    </source>
</evidence>
<dbReference type="InterPro" id="IPR002213">
    <property type="entry name" value="UDP_glucos_trans"/>
</dbReference>
<dbReference type="CDD" id="cd03784">
    <property type="entry name" value="GT1_Gtf-like"/>
    <property type="match status" value="1"/>
</dbReference>
<protein>
    <recommendedName>
        <fullName evidence="4">Glycosyltransferase</fullName>
        <ecNumber evidence="4">2.4.1.-</ecNumber>
    </recommendedName>
</protein>
<dbReference type="EC" id="2.4.1.-" evidence="4"/>
<proteinExistence type="inferred from homology"/>
<sequence length="479" mass="52248">MKEMVVLYPAMGTGHLTPVVELAKLFLREGLAVTVLVVDPPFKEGSSAPFIAATSAAHPSLFFHQVPPISLPPDSSPSSDPVNPLSLILDIQRQATAHIRPLVESLSEKSTVRAVVVDFFCTDALEVAIELGLPCYLFFPSAATSLAVQLYVPTLHSTTSTSFKDQGDAPIHFPGVHPIPASHMPGPQQDRNDDGYKALLVHLGRFPRFDGILINSFESLEPRAVRALKDGICLPDRPMPPTYCIGPLIVEGKSSPKHECITWLDSQPRASVVFLCFGSMGTFSAEQLKETATGLERSGQRFLWVVRAPRNEDPAPKAFEPRSEPDLEAILPVGFLDRTKDRGLVVRSWAPQVEVLAHEAVGAFVTHCGWNSTLEGVCTGVPLIGWPLYAEQRMNKVLLVQDIDLAVAVEGYDKELVRAEEVEAKVRWVMESEGGSELRKRAAMMAEKAKEAWKDGGSSKVAWVEVVKIIKGGGNKIHG</sequence>
<dbReference type="Gene3D" id="3.40.50.2000">
    <property type="entry name" value="Glycogen Phosphorylase B"/>
    <property type="match status" value="2"/>
</dbReference>
<keyword evidence="5" id="KW-1185">Reference proteome</keyword>
<dbReference type="InterPro" id="IPR050481">
    <property type="entry name" value="UDP-glycosyltransf_plant"/>
</dbReference>
<dbReference type="OrthoDB" id="5835829at2759"/>
<evidence type="ECO:0000313" key="6">
    <source>
        <dbReference type="RefSeq" id="XP_010916874.1"/>
    </source>
</evidence>
<dbReference type="InterPro" id="IPR035595">
    <property type="entry name" value="UDP_glycos_trans_CS"/>
</dbReference>